<keyword evidence="2" id="KW-1185">Reference proteome</keyword>
<proteinExistence type="predicted"/>
<accession>A0AAV2H9W3</accession>
<comment type="caution">
    <text evidence="1">The sequence shown here is derived from an EMBL/GenBank/DDBJ whole genome shotgun (WGS) entry which is preliminary data.</text>
</comment>
<gene>
    <name evidence="1" type="ORF">GSLYS_00004317001</name>
</gene>
<name>A0AAV2H9W3_LYMST</name>
<dbReference type="AlphaFoldDB" id="A0AAV2H9W3"/>
<sequence length="205" mass="23524">MPHKETTNVEMSLDEFLLSSDARKLWNRFEGLVGQQVFRLQVERDTTQCASSVCSLISSETSISEKNQSEANDNQLQRNSNALCNMDMGRQPLFGLPYVARSMNPLLSLIVCNLREMQTATSPHDAFEAYEKEKENKRNMNRVYKKSLMLESQLHQYINPSLVTSLNRRAAKATSEADLMIKMIDKLRREGRKSANDIEARRRTC</sequence>
<dbReference type="Proteomes" id="UP001497497">
    <property type="component" value="Unassembled WGS sequence"/>
</dbReference>
<organism evidence="1 2">
    <name type="scientific">Lymnaea stagnalis</name>
    <name type="common">Great pond snail</name>
    <name type="synonym">Helix stagnalis</name>
    <dbReference type="NCBI Taxonomy" id="6523"/>
    <lineage>
        <taxon>Eukaryota</taxon>
        <taxon>Metazoa</taxon>
        <taxon>Spiralia</taxon>
        <taxon>Lophotrochozoa</taxon>
        <taxon>Mollusca</taxon>
        <taxon>Gastropoda</taxon>
        <taxon>Heterobranchia</taxon>
        <taxon>Euthyneura</taxon>
        <taxon>Panpulmonata</taxon>
        <taxon>Hygrophila</taxon>
        <taxon>Lymnaeoidea</taxon>
        <taxon>Lymnaeidae</taxon>
        <taxon>Lymnaea</taxon>
    </lineage>
</organism>
<dbReference type="EMBL" id="CAXITT010000064">
    <property type="protein sequence ID" value="CAL1530184.1"/>
    <property type="molecule type" value="Genomic_DNA"/>
</dbReference>
<protein>
    <submittedName>
        <fullName evidence="1">Uncharacterized protein</fullName>
    </submittedName>
</protein>
<feature type="non-terminal residue" evidence="1">
    <location>
        <position position="205"/>
    </location>
</feature>
<evidence type="ECO:0000313" key="1">
    <source>
        <dbReference type="EMBL" id="CAL1530184.1"/>
    </source>
</evidence>
<reference evidence="1 2" key="1">
    <citation type="submission" date="2024-04" db="EMBL/GenBank/DDBJ databases">
        <authorList>
            <consortium name="Genoscope - CEA"/>
            <person name="William W."/>
        </authorList>
    </citation>
    <scope>NUCLEOTIDE SEQUENCE [LARGE SCALE GENOMIC DNA]</scope>
</reference>
<evidence type="ECO:0000313" key="2">
    <source>
        <dbReference type="Proteomes" id="UP001497497"/>
    </source>
</evidence>